<evidence type="ECO:0000313" key="2">
    <source>
        <dbReference type="EMBL" id="VAX11287.1"/>
    </source>
</evidence>
<dbReference type="Pfam" id="PF24684">
    <property type="entry name" value="Vgb_lyase"/>
    <property type="match status" value="1"/>
</dbReference>
<evidence type="ECO:0008006" key="3">
    <source>
        <dbReference type="Google" id="ProtNLM"/>
    </source>
</evidence>
<keyword evidence="1" id="KW-1133">Transmembrane helix</keyword>
<accession>A0A3B1C305</accession>
<proteinExistence type="predicted"/>
<dbReference type="InterPro" id="IPR051344">
    <property type="entry name" value="Vgb"/>
</dbReference>
<dbReference type="InterPro" id="IPR015943">
    <property type="entry name" value="WD40/YVTN_repeat-like_dom_sf"/>
</dbReference>
<feature type="transmembrane region" description="Helical" evidence="1">
    <location>
        <begin position="388"/>
        <end position="408"/>
    </location>
</feature>
<sequence>MVIVSFGRIKNLGIIKSARYLSAFILWAVIAVITADGLVTTVSAAESIIKEIALPDDLSSANTIGIDDSGAVWFTEKLGKKLARLDPASKQFESFTLPESWGDVGFSTFTISPGGKIWFTVRRWVENVEIQNVLGKYDPADGFFTKFNLSIDAIPEELLVDQAGVIWFVASNKNRLYRVDPETFTIKGYPVPTPNGFPRSLTVDSKGVIWFVEPSVNKIGKFDPVAELFYEYEIPTAFSNPGQITIDKAGRVWFVQMNGNRIGAFYPELKRFDEALIPTRRSTPNAIAADKDGNIWFLQYRGNKVGVFRPKEAVFHEYDIPTFGSLPGDMVIDHQRSLLWFTEGNTEAKRLGLLSIDDALAQSKQQDAAHASGAIGAARESATRQPYWLNWLPAMLLLTLIVFVAIWYSRAKKPSKGGSE</sequence>
<organism evidence="2">
    <name type="scientific">hydrothermal vent metagenome</name>
    <dbReference type="NCBI Taxonomy" id="652676"/>
    <lineage>
        <taxon>unclassified sequences</taxon>
        <taxon>metagenomes</taxon>
        <taxon>ecological metagenomes</taxon>
    </lineage>
</organism>
<reference evidence="2" key="1">
    <citation type="submission" date="2018-06" db="EMBL/GenBank/DDBJ databases">
        <authorList>
            <person name="Zhirakovskaya E."/>
        </authorList>
    </citation>
    <scope>NUCLEOTIDE SEQUENCE</scope>
</reference>
<dbReference type="EMBL" id="UOFX01000083">
    <property type="protein sequence ID" value="VAX11287.1"/>
    <property type="molecule type" value="Genomic_DNA"/>
</dbReference>
<evidence type="ECO:0000256" key="1">
    <source>
        <dbReference type="SAM" id="Phobius"/>
    </source>
</evidence>
<gene>
    <name evidence="2" type="ORF">MNBD_GAMMA26-874</name>
</gene>
<keyword evidence="1" id="KW-0812">Transmembrane</keyword>
<name>A0A3B1C305_9ZZZZ</name>
<dbReference type="SUPFAM" id="SSF63829">
    <property type="entry name" value="Calcium-dependent phosphotriesterase"/>
    <property type="match status" value="2"/>
</dbReference>
<dbReference type="AlphaFoldDB" id="A0A3B1C305"/>
<protein>
    <recommendedName>
        <fullName evidence="3">Virginiamycin B lyase</fullName>
    </recommendedName>
</protein>
<keyword evidence="1" id="KW-0472">Membrane</keyword>
<dbReference type="Gene3D" id="2.130.10.10">
    <property type="entry name" value="YVTN repeat-like/Quinoprotein amine dehydrogenase"/>
    <property type="match status" value="1"/>
</dbReference>
<dbReference type="PANTHER" id="PTHR40274:SF3">
    <property type="entry name" value="VIRGINIAMYCIN B LYASE"/>
    <property type="match status" value="1"/>
</dbReference>
<dbReference type="PANTHER" id="PTHR40274">
    <property type="entry name" value="VIRGINIAMYCIN B LYASE"/>
    <property type="match status" value="1"/>
</dbReference>